<comment type="caution">
    <text evidence="2">The sequence shown here is derived from an EMBL/GenBank/DDBJ whole genome shotgun (WGS) entry which is preliminary data.</text>
</comment>
<evidence type="ECO:0000256" key="1">
    <source>
        <dbReference type="SAM" id="MobiDB-lite"/>
    </source>
</evidence>
<feature type="compositionally biased region" description="Basic and acidic residues" evidence="1">
    <location>
        <begin position="56"/>
        <end position="71"/>
    </location>
</feature>
<sequence length="120" mass="12852">MEGPTVWQGPGLCGAITSPYGDQWPVGPALGTAGTGDWGLRRSPQTQRLTAGKPRSINDRHRLEPQSKREGGAGWRCGLMAQRPALGPWDVMGDIVLPDTQGRGRIGDSAPQTDKPEPQK</sequence>
<dbReference type="Proteomes" id="UP001066276">
    <property type="component" value="Chromosome 12"/>
</dbReference>
<dbReference type="AlphaFoldDB" id="A0AAV7KT42"/>
<accession>A0AAV7KT42</accession>
<proteinExistence type="predicted"/>
<dbReference type="EMBL" id="JANPWB010000016">
    <property type="protein sequence ID" value="KAJ1081714.1"/>
    <property type="molecule type" value="Genomic_DNA"/>
</dbReference>
<reference evidence="2" key="1">
    <citation type="journal article" date="2022" name="bioRxiv">
        <title>Sequencing and chromosome-scale assembly of the giantPleurodeles waltlgenome.</title>
        <authorList>
            <person name="Brown T."/>
            <person name="Elewa A."/>
            <person name="Iarovenko S."/>
            <person name="Subramanian E."/>
            <person name="Araus A.J."/>
            <person name="Petzold A."/>
            <person name="Susuki M."/>
            <person name="Suzuki K.-i.T."/>
            <person name="Hayashi T."/>
            <person name="Toyoda A."/>
            <person name="Oliveira C."/>
            <person name="Osipova E."/>
            <person name="Leigh N.D."/>
            <person name="Simon A."/>
            <person name="Yun M.H."/>
        </authorList>
    </citation>
    <scope>NUCLEOTIDE SEQUENCE</scope>
    <source>
        <strain evidence="2">20211129_DDA</strain>
        <tissue evidence="2">Liver</tissue>
    </source>
</reference>
<gene>
    <name evidence="2" type="ORF">NDU88_001892</name>
</gene>
<keyword evidence="3" id="KW-1185">Reference proteome</keyword>
<name>A0AAV7KT42_PLEWA</name>
<organism evidence="2 3">
    <name type="scientific">Pleurodeles waltl</name>
    <name type="common">Iberian ribbed newt</name>
    <dbReference type="NCBI Taxonomy" id="8319"/>
    <lineage>
        <taxon>Eukaryota</taxon>
        <taxon>Metazoa</taxon>
        <taxon>Chordata</taxon>
        <taxon>Craniata</taxon>
        <taxon>Vertebrata</taxon>
        <taxon>Euteleostomi</taxon>
        <taxon>Amphibia</taxon>
        <taxon>Batrachia</taxon>
        <taxon>Caudata</taxon>
        <taxon>Salamandroidea</taxon>
        <taxon>Salamandridae</taxon>
        <taxon>Pleurodelinae</taxon>
        <taxon>Pleurodeles</taxon>
    </lineage>
</organism>
<feature type="region of interest" description="Disordered" evidence="1">
    <location>
        <begin position="26"/>
        <end position="76"/>
    </location>
</feature>
<evidence type="ECO:0000313" key="2">
    <source>
        <dbReference type="EMBL" id="KAJ1081714.1"/>
    </source>
</evidence>
<evidence type="ECO:0000313" key="3">
    <source>
        <dbReference type="Proteomes" id="UP001066276"/>
    </source>
</evidence>
<feature type="region of interest" description="Disordered" evidence="1">
    <location>
        <begin position="90"/>
        <end position="120"/>
    </location>
</feature>
<protein>
    <submittedName>
        <fullName evidence="2">Uncharacterized protein</fullName>
    </submittedName>
</protein>